<proteinExistence type="predicted"/>
<dbReference type="AlphaFoldDB" id="A0A1I6MJ96"/>
<keyword evidence="2" id="KW-1185">Reference proteome</keyword>
<dbReference type="RefSeq" id="WP_090206860.1">
    <property type="nucleotide sequence ID" value="NZ_FOZM01000001.1"/>
</dbReference>
<protein>
    <recommendedName>
        <fullName evidence="3">DUF2442 domain-containing protein</fullName>
    </recommendedName>
</protein>
<name>A0A1I6MJ96_9RHOB</name>
<gene>
    <name evidence="1" type="ORF">SAMN05444714_1904</name>
</gene>
<dbReference type="EMBL" id="FOZM01000001">
    <property type="protein sequence ID" value="SFS15764.1"/>
    <property type="molecule type" value="Genomic_DNA"/>
</dbReference>
<reference evidence="1 2" key="1">
    <citation type="submission" date="2016-10" db="EMBL/GenBank/DDBJ databases">
        <authorList>
            <person name="de Groot N.N."/>
        </authorList>
    </citation>
    <scope>NUCLEOTIDE SEQUENCE [LARGE SCALE GENOMIC DNA]</scope>
    <source>
        <strain evidence="1 2">DSM 29433</strain>
    </source>
</reference>
<dbReference type="Gene3D" id="3.30.2020.40">
    <property type="entry name" value="Uncharacterised protein PF10387, DUF2442"/>
    <property type="match status" value="1"/>
</dbReference>
<dbReference type="InterPro" id="IPR018841">
    <property type="entry name" value="DUF2442"/>
</dbReference>
<dbReference type="Pfam" id="PF10387">
    <property type="entry name" value="DUF2442"/>
    <property type="match status" value="1"/>
</dbReference>
<sequence length="77" mass="8463">MSISAVEVHFDDDLMWVSLQDGRQLGVPLAWFPRLMAATAEERTAVEISPFGLHWETLDEDISVPALLAGEPVLAAE</sequence>
<evidence type="ECO:0008006" key="3">
    <source>
        <dbReference type="Google" id="ProtNLM"/>
    </source>
</evidence>
<organism evidence="1 2">
    <name type="scientific">Yoonia litorea</name>
    <dbReference type="NCBI Taxonomy" id="1123755"/>
    <lineage>
        <taxon>Bacteria</taxon>
        <taxon>Pseudomonadati</taxon>
        <taxon>Pseudomonadota</taxon>
        <taxon>Alphaproteobacteria</taxon>
        <taxon>Rhodobacterales</taxon>
        <taxon>Paracoccaceae</taxon>
        <taxon>Yoonia</taxon>
    </lineage>
</organism>
<accession>A0A1I6MJ96</accession>
<evidence type="ECO:0000313" key="2">
    <source>
        <dbReference type="Proteomes" id="UP000198926"/>
    </source>
</evidence>
<dbReference type="Proteomes" id="UP000198926">
    <property type="component" value="Unassembled WGS sequence"/>
</dbReference>
<dbReference type="STRING" id="1123755.SAMN05444714_1904"/>
<dbReference type="OrthoDB" id="337884at2"/>
<evidence type="ECO:0000313" key="1">
    <source>
        <dbReference type="EMBL" id="SFS15764.1"/>
    </source>
</evidence>